<dbReference type="EMBL" id="CP144548">
    <property type="protein sequence ID" value="WVW86677.1"/>
    <property type="molecule type" value="Genomic_DNA"/>
</dbReference>
<dbReference type="RefSeq" id="XP_019043293.1">
    <property type="nucleotide sequence ID" value="XM_019194457.1"/>
</dbReference>
<dbReference type="EMBL" id="KI894025">
    <property type="protein sequence ID" value="OCF22223.1"/>
    <property type="molecule type" value="Genomic_DNA"/>
</dbReference>
<reference evidence="2" key="2">
    <citation type="submission" date="2013-07" db="EMBL/GenBank/DDBJ databases">
        <authorList>
            <consortium name="The Broad Institute Genome Sequencing Platform"/>
            <person name="Cuomo C."/>
            <person name="Litvintseva A."/>
            <person name="Chen Y."/>
            <person name="Heitman J."/>
            <person name="Sun S."/>
            <person name="Springer D."/>
            <person name="Dromer F."/>
            <person name="Young S.K."/>
            <person name="Zeng Q."/>
            <person name="Gargeya S."/>
            <person name="Fitzgerald M."/>
            <person name="Abouelleil A."/>
            <person name="Alvarado L."/>
            <person name="Berlin A.M."/>
            <person name="Chapman S.B."/>
            <person name="Dewar J."/>
            <person name="Goldberg J."/>
            <person name="Griggs A."/>
            <person name="Gujja S."/>
            <person name="Hansen M."/>
            <person name="Howarth C."/>
            <person name="Imamovic A."/>
            <person name="Larimer J."/>
            <person name="McCowan C."/>
            <person name="Murphy C."/>
            <person name="Pearson M."/>
            <person name="Priest M."/>
            <person name="Roberts A."/>
            <person name="Saif S."/>
            <person name="Shea T."/>
            <person name="Sykes S."/>
            <person name="Wortman J."/>
            <person name="Nusbaum C."/>
            <person name="Birren B."/>
        </authorList>
    </citation>
    <scope>NUCLEOTIDE SEQUENCE</scope>
    <source>
        <strain evidence="2">CBS 10118</strain>
    </source>
</reference>
<name>A0A1B9FTY2_9TREE</name>
<dbReference type="GeneID" id="30212267"/>
<organism evidence="1">
    <name type="scientific">Kwoniella bestiolae CBS 10118</name>
    <dbReference type="NCBI Taxonomy" id="1296100"/>
    <lineage>
        <taxon>Eukaryota</taxon>
        <taxon>Fungi</taxon>
        <taxon>Dikarya</taxon>
        <taxon>Basidiomycota</taxon>
        <taxon>Agaricomycotina</taxon>
        <taxon>Tremellomycetes</taxon>
        <taxon>Tremellales</taxon>
        <taxon>Cryptococcaceae</taxon>
        <taxon>Kwoniella</taxon>
    </lineage>
</organism>
<accession>A0A1B9FTY2</accession>
<reference evidence="1" key="1">
    <citation type="submission" date="2013-07" db="EMBL/GenBank/DDBJ databases">
        <title>The Genome Sequence of Cryptococcus bestiolae CBS10118.</title>
        <authorList>
            <consortium name="The Broad Institute Genome Sequencing Platform"/>
            <person name="Cuomo C."/>
            <person name="Litvintseva A."/>
            <person name="Chen Y."/>
            <person name="Heitman J."/>
            <person name="Sun S."/>
            <person name="Springer D."/>
            <person name="Dromer F."/>
            <person name="Young S.K."/>
            <person name="Zeng Q."/>
            <person name="Gargeya S."/>
            <person name="Fitzgerald M."/>
            <person name="Abouelleil A."/>
            <person name="Alvarado L."/>
            <person name="Berlin A.M."/>
            <person name="Chapman S.B."/>
            <person name="Dewar J."/>
            <person name="Goldberg J."/>
            <person name="Griggs A."/>
            <person name="Gujja S."/>
            <person name="Hansen M."/>
            <person name="Howarth C."/>
            <person name="Imamovic A."/>
            <person name="Larimer J."/>
            <person name="McCowan C."/>
            <person name="Murphy C."/>
            <person name="Pearson M."/>
            <person name="Priest M."/>
            <person name="Roberts A."/>
            <person name="Saif S."/>
            <person name="Shea T."/>
            <person name="Sykes S."/>
            <person name="Wortman J."/>
            <person name="Nusbaum C."/>
            <person name="Birren B."/>
        </authorList>
    </citation>
    <scope>NUCLEOTIDE SEQUENCE [LARGE SCALE GENOMIC DNA]</scope>
    <source>
        <strain evidence="1">CBS 10118</strain>
    </source>
</reference>
<dbReference type="AlphaFoldDB" id="A0A1B9FTY2"/>
<keyword evidence="3" id="KW-1185">Reference proteome</keyword>
<evidence type="ECO:0000313" key="3">
    <source>
        <dbReference type="Proteomes" id="UP000092730"/>
    </source>
</evidence>
<evidence type="ECO:0000313" key="1">
    <source>
        <dbReference type="EMBL" id="OCF22223.1"/>
    </source>
</evidence>
<dbReference type="KEGG" id="kbi:30212267"/>
<dbReference type="VEuPathDB" id="FungiDB:I302_07868"/>
<evidence type="ECO:0000313" key="2">
    <source>
        <dbReference type="EMBL" id="WVW86677.1"/>
    </source>
</evidence>
<protein>
    <submittedName>
        <fullName evidence="1">Uncharacterized protein</fullName>
    </submittedName>
</protein>
<proteinExistence type="predicted"/>
<reference evidence="1" key="3">
    <citation type="submission" date="2014-01" db="EMBL/GenBank/DDBJ databases">
        <title>Evolution of pathogenesis and genome organization in the Tremellales.</title>
        <authorList>
            <person name="Cuomo C."/>
            <person name="Litvintseva A."/>
            <person name="Heitman J."/>
            <person name="Chen Y."/>
            <person name="Sun S."/>
            <person name="Springer D."/>
            <person name="Dromer F."/>
            <person name="Young S."/>
            <person name="Zeng Q."/>
            <person name="Chapman S."/>
            <person name="Gujja S."/>
            <person name="Saif S."/>
            <person name="Birren B."/>
        </authorList>
    </citation>
    <scope>NUCLEOTIDE SEQUENCE</scope>
    <source>
        <strain evidence="1">CBS 10118</strain>
    </source>
</reference>
<dbReference type="Proteomes" id="UP000092730">
    <property type="component" value="Chromosome 8"/>
</dbReference>
<sequence>MSSFVSSVASTISSLFAPRAVFERTEKQAKSIRALKTDPDYAHSGSDDCKMLNKLASATSYDEFSLADEEDKLTHLWKELEKTKNGEKARSARSRAYYQDCERVQEMVLSVKRHAK</sequence>
<gene>
    <name evidence="1" type="ORF">I302_07868</name>
    <name evidence="2" type="ORF">I302_108731</name>
</gene>
<reference evidence="2" key="4">
    <citation type="submission" date="2024-02" db="EMBL/GenBank/DDBJ databases">
        <title>Comparative genomics of Cryptococcus and Kwoniella reveals pathogenesis evolution and contrasting modes of karyotype evolution via chromosome fusion or intercentromeric recombination.</title>
        <authorList>
            <person name="Coelho M.A."/>
            <person name="David-Palma M."/>
            <person name="Shea T."/>
            <person name="Bowers K."/>
            <person name="McGinley-Smith S."/>
            <person name="Mohammad A.W."/>
            <person name="Gnirke A."/>
            <person name="Yurkov A.M."/>
            <person name="Nowrousian M."/>
            <person name="Sun S."/>
            <person name="Cuomo C.A."/>
            <person name="Heitman J."/>
        </authorList>
    </citation>
    <scope>NUCLEOTIDE SEQUENCE</scope>
    <source>
        <strain evidence="2">CBS 10118</strain>
    </source>
</reference>